<dbReference type="Pfam" id="PF12799">
    <property type="entry name" value="LRR_4"/>
    <property type="match status" value="1"/>
</dbReference>
<feature type="transmembrane region" description="Helical" evidence="4">
    <location>
        <begin position="671"/>
        <end position="699"/>
    </location>
</feature>
<keyword evidence="4" id="KW-0472">Membrane</keyword>
<dbReference type="Proteomes" id="UP000011083">
    <property type="component" value="Unassembled WGS sequence"/>
</dbReference>
<dbReference type="SUPFAM" id="SSF52058">
    <property type="entry name" value="L domain-like"/>
    <property type="match status" value="1"/>
</dbReference>
<evidence type="ECO:0000313" key="6">
    <source>
        <dbReference type="EMBL" id="ELR11777.1"/>
    </source>
</evidence>
<evidence type="ECO:0000313" key="7">
    <source>
        <dbReference type="Proteomes" id="UP000011083"/>
    </source>
</evidence>
<keyword evidence="4" id="KW-0812">Transmembrane</keyword>
<keyword evidence="5" id="KW-0732">Signal</keyword>
<keyword evidence="7" id="KW-1185">Reference proteome</keyword>
<dbReference type="InterPro" id="IPR051848">
    <property type="entry name" value="PGIP"/>
</dbReference>
<protein>
    <submittedName>
        <fullName evidence="6">Leucine rich repeat domain containing protein</fullName>
    </submittedName>
</protein>
<dbReference type="OrthoDB" id="20420at2759"/>
<feature type="signal peptide" evidence="5">
    <location>
        <begin position="1"/>
        <end position="28"/>
    </location>
</feature>
<keyword evidence="3" id="KW-0677">Repeat</keyword>
<name>L8GFJ8_ACACF</name>
<keyword evidence="4" id="KW-1133">Transmembrane helix</keyword>
<dbReference type="InterPro" id="IPR025875">
    <property type="entry name" value="Leu-rich_rpt_4"/>
</dbReference>
<dbReference type="KEGG" id="acan:ACA1_362610"/>
<dbReference type="AlphaFoldDB" id="L8GFJ8"/>
<dbReference type="PANTHER" id="PTHR48059">
    <property type="entry name" value="POLYGALACTURONASE INHIBITOR 1"/>
    <property type="match status" value="1"/>
</dbReference>
<dbReference type="InterPro" id="IPR032675">
    <property type="entry name" value="LRR_dom_sf"/>
</dbReference>
<dbReference type="InterPro" id="IPR003591">
    <property type="entry name" value="Leu-rich_rpt_typical-subtyp"/>
</dbReference>
<accession>L8GFJ8</accession>
<dbReference type="EMBL" id="KB008147">
    <property type="protein sequence ID" value="ELR11777.1"/>
    <property type="molecule type" value="Genomic_DNA"/>
</dbReference>
<dbReference type="SMART" id="SM00369">
    <property type="entry name" value="LRR_TYP"/>
    <property type="match status" value="4"/>
</dbReference>
<dbReference type="GeneID" id="14912298"/>
<dbReference type="STRING" id="1257118.L8GFJ8"/>
<sequence length="724" mass="75716">MAHRRGMDAGCLVLLFVVLSALCADSAAHSNMQGPRGLNLGGVLGPLVDQVGQILTGTVNGTLGTAANITGWTGANTTAPTNPCTWTGITCNALGNITGLVLDGLALTGAIPSGLDALANLTTLDLSDNNYNGTIPDLSGFTSLLNLDLSGNDLTGAIPSLANLTQLLHLYAFNPPLFQEASTVLSLSLFDRDLSGNLLNGTIPSLDNLTSLLTLDLSNNALEGVIPSLSSLISLISLDLSNNALTGSIADLSALTSLEYLDLSNNNLEGTIPDLSALRSLRYINLSGNNLTGEFPDLSQLSNLTTLIVSDNLELFVLGIPATLIDGLTSLTTLVLDNTGATGLLPNFVLGALQTLSIENNLLCGALPSVLSQPVAGLNFAAGCNWCRRRVRHVALRQRRVSHPDPVFPHRLHSQFTNVVVWLNVNREHPAPSAQAGSDVTLQVGLVSLAEIDELGAVIHTEPFPAGGSYSISVNASVRSNGATVDEITFRATLANGAEVAIAYVLSPDSAFTQPWGEIAVTVPRNHLKYTFNARRWPFAGAAHRLRLAMSLASHPLVGSADRVDDAAAATSSLSLHVANSTADVSVGLYGFALVYSAQEADDSLTAPTGAHRSANVTASLSADFGSILVDFPSFDAATEVLSYDPSFGVLYGGVNTRDDGQGGSSDGNTWVIAVAVAVPVAIVVVLVAVVAVFGVAWWRHRSYDRRSRIYRGSMINVGPDEGL</sequence>
<evidence type="ECO:0000256" key="4">
    <source>
        <dbReference type="SAM" id="Phobius"/>
    </source>
</evidence>
<dbReference type="InterPro" id="IPR001611">
    <property type="entry name" value="Leu-rich_rpt"/>
</dbReference>
<dbReference type="PROSITE" id="PS51450">
    <property type="entry name" value="LRR"/>
    <property type="match status" value="6"/>
</dbReference>
<feature type="chain" id="PRO_5003990288" evidence="5">
    <location>
        <begin position="29"/>
        <end position="724"/>
    </location>
</feature>
<dbReference type="RefSeq" id="XP_004333790.1">
    <property type="nucleotide sequence ID" value="XM_004333742.1"/>
</dbReference>
<evidence type="ECO:0000256" key="5">
    <source>
        <dbReference type="SAM" id="SignalP"/>
    </source>
</evidence>
<organism evidence="6 7">
    <name type="scientific">Acanthamoeba castellanii (strain ATCC 30010 / Neff)</name>
    <dbReference type="NCBI Taxonomy" id="1257118"/>
    <lineage>
        <taxon>Eukaryota</taxon>
        <taxon>Amoebozoa</taxon>
        <taxon>Discosea</taxon>
        <taxon>Longamoebia</taxon>
        <taxon>Centramoebida</taxon>
        <taxon>Acanthamoebidae</taxon>
        <taxon>Acanthamoeba</taxon>
    </lineage>
</organism>
<dbReference type="PRINTS" id="PR00019">
    <property type="entry name" value="LEURICHRPT"/>
</dbReference>
<proteinExistence type="predicted"/>
<dbReference type="Gene3D" id="3.80.10.10">
    <property type="entry name" value="Ribonuclease Inhibitor"/>
    <property type="match status" value="3"/>
</dbReference>
<dbReference type="PANTHER" id="PTHR48059:SF30">
    <property type="entry name" value="OS06G0587000 PROTEIN"/>
    <property type="match status" value="1"/>
</dbReference>
<reference evidence="6 7" key="1">
    <citation type="journal article" date="2013" name="Genome Biol.">
        <title>Genome of Acanthamoeba castellanii highlights extensive lateral gene transfer and early evolution of tyrosine kinase signaling.</title>
        <authorList>
            <person name="Clarke M."/>
            <person name="Lohan A.J."/>
            <person name="Liu B."/>
            <person name="Lagkouvardos I."/>
            <person name="Roy S."/>
            <person name="Zafar N."/>
            <person name="Bertelli C."/>
            <person name="Schilde C."/>
            <person name="Kianianmomeni A."/>
            <person name="Burglin T.R."/>
            <person name="Frech C."/>
            <person name="Turcotte B."/>
            <person name="Kopec K.O."/>
            <person name="Synnott J.M."/>
            <person name="Choo C."/>
            <person name="Paponov I."/>
            <person name="Finkler A."/>
            <person name="Soon Heng Tan C."/>
            <person name="Hutchins A.P."/>
            <person name="Weinmeier T."/>
            <person name="Rattei T."/>
            <person name="Chu J.S."/>
            <person name="Gimenez G."/>
            <person name="Irimia M."/>
            <person name="Rigden D.J."/>
            <person name="Fitzpatrick D.A."/>
            <person name="Lorenzo-Morales J."/>
            <person name="Bateman A."/>
            <person name="Chiu C.H."/>
            <person name="Tang P."/>
            <person name="Hegemann P."/>
            <person name="Fromm H."/>
            <person name="Raoult D."/>
            <person name="Greub G."/>
            <person name="Miranda-Saavedra D."/>
            <person name="Chen N."/>
            <person name="Nash P."/>
            <person name="Ginger M.L."/>
            <person name="Horn M."/>
            <person name="Schaap P."/>
            <person name="Caler L."/>
            <person name="Loftus B."/>
        </authorList>
    </citation>
    <scope>NUCLEOTIDE SEQUENCE [LARGE SCALE GENOMIC DNA]</scope>
    <source>
        <strain evidence="6 7">Neff</strain>
    </source>
</reference>
<evidence type="ECO:0000256" key="3">
    <source>
        <dbReference type="ARBA" id="ARBA00022737"/>
    </source>
</evidence>
<keyword evidence="2" id="KW-0433">Leucine-rich repeat</keyword>
<dbReference type="Pfam" id="PF00560">
    <property type="entry name" value="LRR_1"/>
    <property type="match status" value="3"/>
</dbReference>
<gene>
    <name evidence="6" type="ORF">ACA1_362610</name>
</gene>
<evidence type="ECO:0000256" key="2">
    <source>
        <dbReference type="ARBA" id="ARBA00022614"/>
    </source>
</evidence>
<comment type="subcellular location">
    <subcellularLocation>
        <location evidence="1">Cell envelope</location>
    </subcellularLocation>
</comment>
<dbReference type="VEuPathDB" id="AmoebaDB:ACA1_362610"/>
<evidence type="ECO:0000256" key="1">
    <source>
        <dbReference type="ARBA" id="ARBA00004196"/>
    </source>
</evidence>